<gene>
    <name evidence="8" type="ORF">HND93_20295</name>
</gene>
<name>A0ABX2TCI8_9PROT</name>
<evidence type="ECO:0000256" key="5">
    <source>
        <dbReference type="SAM" id="Coils"/>
    </source>
</evidence>
<keyword evidence="9" id="KW-1185">Reference proteome</keyword>
<evidence type="ECO:0000256" key="1">
    <source>
        <dbReference type="ARBA" id="ARBA00009437"/>
    </source>
</evidence>
<dbReference type="InterPro" id="IPR036388">
    <property type="entry name" value="WH-like_DNA-bd_sf"/>
</dbReference>
<keyword evidence="3" id="KW-0238">DNA-binding</keyword>
<dbReference type="Proteomes" id="UP000584642">
    <property type="component" value="Unassembled WGS sequence"/>
</dbReference>
<evidence type="ECO:0000256" key="6">
    <source>
        <dbReference type="SAM" id="MobiDB-lite"/>
    </source>
</evidence>
<sequence length="320" mass="35310">MNLSKLRHVIAVERTGSITKASEMMNVTQSAVTKSVADVEREIGYALFTRHARGVSTTEMGSAFIARAARILADMDQLIEDAQARRQQREALLRVGIAPSSLEGLLNRAVRSLIRKYPDYRVQLHGVPVERGIQMLRQGDLDICLGPLDRLSAESGFTCEPLGMLNGRLFVRKVHPLTRLEKPRADEINRYPIIIPDLSGAYVDRILALVPSEQAPPSLRVHILENFPMVTEIVGTTDTIGVVSAGYAQSRTFKARFTTIPYDLGEPMPIAAASRKEWLPTRPMKHFMAAIQAHPPIGYEPRASSGTPCRPEAGPAVTPR</sequence>
<keyword evidence="5" id="KW-0175">Coiled coil</keyword>
<evidence type="ECO:0000256" key="3">
    <source>
        <dbReference type="ARBA" id="ARBA00023125"/>
    </source>
</evidence>
<dbReference type="InterPro" id="IPR000847">
    <property type="entry name" value="LysR_HTH_N"/>
</dbReference>
<feature type="coiled-coil region" evidence="5">
    <location>
        <begin position="65"/>
        <end position="92"/>
    </location>
</feature>
<dbReference type="InterPro" id="IPR005119">
    <property type="entry name" value="LysR_subst-bd"/>
</dbReference>
<dbReference type="Gene3D" id="3.40.190.10">
    <property type="entry name" value="Periplasmic binding protein-like II"/>
    <property type="match status" value="2"/>
</dbReference>
<dbReference type="InterPro" id="IPR036390">
    <property type="entry name" value="WH_DNA-bd_sf"/>
</dbReference>
<dbReference type="SUPFAM" id="SSF53850">
    <property type="entry name" value="Periplasmic binding protein-like II"/>
    <property type="match status" value="1"/>
</dbReference>
<protein>
    <submittedName>
        <fullName evidence="8">LysR family transcriptional regulator</fullName>
    </submittedName>
</protein>
<dbReference type="PRINTS" id="PR00039">
    <property type="entry name" value="HTHLYSR"/>
</dbReference>
<organism evidence="8 9">
    <name type="scientific">Azospirillum oleiclasticum</name>
    <dbReference type="NCBI Taxonomy" id="2735135"/>
    <lineage>
        <taxon>Bacteria</taxon>
        <taxon>Pseudomonadati</taxon>
        <taxon>Pseudomonadota</taxon>
        <taxon>Alphaproteobacteria</taxon>
        <taxon>Rhodospirillales</taxon>
        <taxon>Azospirillaceae</taxon>
        <taxon>Azospirillum</taxon>
    </lineage>
</organism>
<dbReference type="PANTHER" id="PTHR30346:SF28">
    <property type="entry name" value="HTH-TYPE TRANSCRIPTIONAL REGULATOR CYNR"/>
    <property type="match status" value="1"/>
</dbReference>
<reference evidence="8 9" key="1">
    <citation type="submission" date="2020-05" db="EMBL/GenBank/DDBJ databases">
        <title>Azospirillum oleiclasticum sp. nov, a nitrogen-fixing and heavy crude oil-emulsifying bacterium isolated from the crude oil of Yumen Oilfield.</title>
        <authorList>
            <person name="Wu D."/>
            <person name="Cai M."/>
            <person name="Zhang X."/>
        </authorList>
    </citation>
    <scope>NUCLEOTIDE SEQUENCE [LARGE SCALE GENOMIC DNA]</scope>
    <source>
        <strain evidence="8 9">ROY-1-1-2</strain>
    </source>
</reference>
<evidence type="ECO:0000313" key="8">
    <source>
        <dbReference type="EMBL" id="NYZ22061.1"/>
    </source>
</evidence>
<feature type="domain" description="HTH lysR-type" evidence="7">
    <location>
        <begin position="1"/>
        <end position="58"/>
    </location>
</feature>
<proteinExistence type="inferred from homology"/>
<dbReference type="EMBL" id="JABFDB010000014">
    <property type="protein sequence ID" value="NYZ22061.1"/>
    <property type="molecule type" value="Genomic_DNA"/>
</dbReference>
<comment type="caution">
    <text evidence="8">The sequence shown here is derived from an EMBL/GenBank/DDBJ whole genome shotgun (WGS) entry which is preliminary data.</text>
</comment>
<comment type="similarity">
    <text evidence="1">Belongs to the LysR transcriptional regulatory family.</text>
</comment>
<dbReference type="Pfam" id="PF00126">
    <property type="entry name" value="HTH_1"/>
    <property type="match status" value="1"/>
</dbReference>
<dbReference type="SUPFAM" id="SSF46785">
    <property type="entry name" value="Winged helix' DNA-binding domain"/>
    <property type="match status" value="1"/>
</dbReference>
<dbReference type="RefSeq" id="WP_180283828.1">
    <property type="nucleotide sequence ID" value="NZ_JABFDB010000014.1"/>
</dbReference>
<evidence type="ECO:0000313" key="9">
    <source>
        <dbReference type="Proteomes" id="UP000584642"/>
    </source>
</evidence>
<accession>A0ABX2TCI8</accession>
<evidence type="ECO:0000256" key="2">
    <source>
        <dbReference type="ARBA" id="ARBA00023015"/>
    </source>
</evidence>
<keyword evidence="2" id="KW-0805">Transcription regulation</keyword>
<dbReference type="Gene3D" id="1.10.10.10">
    <property type="entry name" value="Winged helix-like DNA-binding domain superfamily/Winged helix DNA-binding domain"/>
    <property type="match status" value="1"/>
</dbReference>
<dbReference type="Pfam" id="PF03466">
    <property type="entry name" value="LysR_substrate"/>
    <property type="match status" value="1"/>
</dbReference>
<evidence type="ECO:0000256" key="4">
    <source>
        <dbReference type="ARBA" id="ARBA00023163"/>
    </source>
</evidence>
<dbReference type="PROSITE" id="PS50931">
    <property type="entry name" value="HTH_LYSR"/>
    <property type="match status" value="1"/>
</dbReference>
<feature type="region of interest" description="Disordered" evidence="6">
    <location>
        <begin position="299"/>
        <end position="320"/>
    </location>
</feature>
<evidence type="ECO:0000259" key="7">
    <source>
        <dbReference type="PROSITE" id="PS50931"/>
    </source>
</evidence>
<dbReference type="PANTHER" id="PTHR30346">
    <property type="entry name" value="TRANSCRIPTIONAL DUAL REGULATOR HCAR-RELATED"/>
    <property type="match status" value="1"/>
</dbReference>
<keyword evidence="4" id="KW-0804">Transcription</keyword>